<proteinExistence type="predicted"/>
<organism evidence="2">
    <name type="scientific">Cacopsylla melanoneura</name>
    <dbReference type="NCBI Taxonomy" id="428564"/>
    <lineage>
        <taxon>Eukaryota</taxon>
        <taxon>Metazoa</taxon>
        <taxon>Ecdysozoa</taxon>
        <taxon>Arthropoda</taxon>
        <taxon>Hexapoda</taxon>
        <taxon>Insecta</taxon>
        <taxon>Pterygota</taxon>
        <taxon>Neoptera</taxon>
        <taxon>Paraneoptera</taxon>
        <taxon>Hemiptera</taxon>
        <taxon>Sternorrhyncha</taxon>
        <taxon>Psylloidea</taxon>
        <taxon>Psyllidae</taxon>
        <taxon>Psyllinae</taxon>
        <taxon>Cacopsylla</taxon>
    </lineage>
</organism>
<feature type="region of interest" description="Disordered" evidence="1">
    <location>
        <begin position="79"/>
        <end position="105"/>
    </location>
</feature>
<name>A0A8D9FDQ2_9HEMI</name>
<evidence type="ECO:0000313" key="2">
    <source>
        <dbReference type="EMBL" id="CAG6787033.1"/>
    </source>
</evidence>
<feature type="region of interest" description="Disordered" evidence="1">
    <location>
        <begin position="20"/>
        <end position="44"/>
    </location>
</feature>
<protein>
    <submittedName>
        <fullName evidence="2">Uncharacterized protein</fullName>
    </submittedName>
</protein>
<dbReference type="EMBL" id="HBUF01651453">
    <property type="protein sequence ID" value="CAG6787034.1"/>
    <property type="molecule type" value="Transcribed_RNA"/>
</dbReference>
<dbReference type="EMBL" id="HBUF01651452">
    <property type="protein sequence ID" value="CAG6787033.1"/>
    <property type="molecule type" value="Transcribed_RNA"/>
</dbReference>
<sequence>MEEKDMEVVEDLTQVRSPILAGSHVTLEGESETSDVTPTSGKRKLEELSPVLSDEMSSFFLEHVAKLCSESMALAKLVDETGNTKKERKKTRHMKEGGEGHVGQK</sequence>
<reference evidence="2" key="1">
    <citation type="submission" date="2021-05" db="EMBL/GenBank/DDBJ databases">
        <authorList>
            <person name="Alioto T."/>
            <person name="Alioto T."/>
            <person name="Gomez Garrido J."/>
        </authorList>
    </citation>
    <scope>NUCLEOTIDE SEQUENCE</scope>
</reference>
<evidence type="ECO:0000256" key="1">
    <source>
        <dbReference type="SAM" id="MobiDB-lite"/>
    </source>
</evidence>
<dbReference type="AlphaFoldDB" id="A0A8D9FDQ2"/>
<accession>A0A8D9FDQ2</accession>